<organism evidence="1 2">
    <name type="scientific">Helianthus annuus</name>
    <name type="common">Common sunflower</name>
    <dbReference type="NCBI Taxonomy" id="4232"/>
    <lineage>
        <taxon>Eukaryota</taxon>
        <taxon>Viridiplantae</taxon>
        <taxon>Streptophyta</taxon>
        <taxon>Embryophyta</taxon>
        <taxon>Tracheophyta</taxon>
        <taxon>Spermatophyta</taxon>
        <taxon>Magnoliopsida</taxon>
        <taxon>eudicotyledons</taxon>
        <taxon>Gunneridae</taxon>
        <taxon>Pentapetalae</taxon>
        <taxon>asterids</taxon>
        <taxon>campanulids</taxon>
        <taxon>Asterales</taxon>
        <taxon>Asteraceae</taxon>
        <taxon>Asteroideae</taxon>
        <taxon>Heliantheae alliance</taxon>
        <taxon>Heliantheae</taxon>
        <taxon>Helianthus</taxon>
    </lineage>
</organism>
<accession>A0A251VQZ9</accession>
<dbReference type="EMBL" id="CM007890">
    <property type="protein sequence ID" value="OTG37975.1"/>
    <property type="molecule type" value="Genomic_DNA"/>
</dbReference>
<keyword evidence="2" id="KW-1185">Reference proteome</keyword>
<proteinExistence type="predicted"/>
<dbReference type="InParanoid" id="A0A251VQZ9"/>
<sequence length="104" mass="12907">MDISICLRHFPVPRHNLRTTKMMITTELFFNRTALLNWLQSFWTRNYVLEIRVHLRKNWRALLIKFWFCSYSYRVKMCLKHSTQRILRQGFFLGRMHLLMLKSR</sequence>
<protein>
    <submittedName>
        <fullName evidence="1">Uncharacterized protein</fullName>
    </submittedName>
</protein>
<name>A0A251VQZ9_HELAN</name>
<dbReference type="AlphaFoldDB" id="A0A251VQZ9"/>
<dbReference type="Proteomes" id="UP000215914">
    <property type="component" value="Chromosome 1"/>
</dbReference>
<reference evidence="2" key="1">
    <citation type="journal article" date="2017" name="Nature">
        <title>The sunflower genome provides insights into oil metabolism, flowering and Asterid evolution.</title>
        <authorList>
            <person name="Badouin H."/>
            <person name="Gouzy J."/>
            <person name="Grassa C.J."/>
            <person name="Murat F."/>
            <person name="Staton S.E."/>
            <person name="Cottret L."/>
            <person name="Lelandais-Briere C."/>
            <person name="Owens G.L."/>
            <person name="Carrere S."/>
            <person name="Mayjonade B."/>
            <person name="Legrand L."/>
            <person name="Gill N."/>
            <person name="Kane N.C."/>
            <person name="Bowers J.E."/>
            <person name="Hubner S."/>
            <person name="Bellec A."/>
            <person name="Berard A."/>
            <person name="Berges H."/>
            <person name="Blanchet N."/>
            <person name="Boniface M.C."/>
            <person name="Brunel D."/>
            <person name="Catrice O."/>
            <person name="Chaidir N."/>
            <person name="Claudel C."/>
            <person name="Donnadieu C."/>
            <person name="Faraut T."/>
            <person name="Fievet G."/>
            <person name="Helmstetter N."/>
            <person name="King M."/>
            <person name="Knapp S.J."/>
            <person name="Lai Z."/>
            <person name="Le Paslier M.C."/>
            <person name="Lippi Y."/>
            <person name="Lorenzon L."/>
            <person name="Mandel J.R."/>
            <person name="Marage G."/>
            <person name="Marchand G."/>
            <person name="Marquand E."/>
            <person name="Bret-Mestries E."/>
            <person name="Morien E."/>
            <person name="Nambeesan S."/>
            <person name="Nguyen T."/>
            <person name="Pegot-Espagnet P."/>
            <person name="Pouilly N."/>
            <person name="Raftis F."/>
            <person name="Sallet E."/>
            <person name="Schiex T."/>
            <person name="Thomas J."/>
            <person name="Vandecasteele C."/>
            <person name="Vares D."/>
            <person name="Vear F."/>
            <person name="Vautrin S."/>
            <person name="Crespi M."/>
            <person name="Mangin B."/>
            <person name="Burke J.M."/>
            <person name="Salse J."/>
            <person name="Munos S."/>
            <person name="Vincourt P."/>
            <person name="Rieseberg L.H."/>
            <person name="Langlade N.B."/>
        </authorList>
    </citation>
    <scope>NUCLEOTIDE SEQUENCE [LARGE SCALE GENOMIC DNA]</scope>
    <source>
        <strain evidence="2">cv. SF193</strain>
    </source>
</reference>
<evidence type="ECO:0000313" key="1">
    <source>
        <dbReference type="EMBL" id="OTG37975.1"/>
    </source>
</evidence>
<evidence type="ECO:0000313" key="2">
    <source>
        <dbReference type="Proteomes" id="UP000215914"/>
    </source>
</evidence>
<gene>
    <name evidence="1" type="ORF">HannXRQ_Chr01g0024681</name>
</gene>